<sequence length="110" mass="12836">MYRCDDRNSILLFRFVYKSNLVFGVPLPLRFTGKVITYTPSETTTSQGPVVCVLPYRVYWYVAVYHKMCTGVLRCTIQGVLVCCCVPYRMYWCVEEFQSVLQFSRISPFS</sequence>
<name>A0A8D8LTS7_9HEMI</name>
<proteinExistence type="predicted"/>
<reference evidence="1" key="1">
    <citation type="submission" date="2021-05" db="EMBL/GenBank/DDBJ databases">
        <authorList>
            <person name="Alioto T."/>
            <person name="Alioto T."/>
            <person name="Gomez Garrido J."/>
        </authorList>
    </citation>
    <scope>NUCLEOTIDE SEQUENCE</scope>
</reference>
<dbReference type="EMBL" id="HBUF01031676">
    <property type="protein sequence ID" value="CAG6614966.1"/>
    <property type="molecule type" value="Transcribed_RNA"/>
</dbReference>
<protein>
    <submittedName>
        <fullName evidence="1">Uncharacterized protein</fullName>
    </submittedName>
</protein>
<dbReference type="AlphaFoldDB" id="A0A8D8LTS7"/>
<evidence type="ECO:0000313" key="1">
    <source>
        <dbReference type="EMBL" id="CAG6614966.1"/>
    </source>
</evidence>
<organism evidence="1">
    <name type="scientific">Cacopsylla melanoneura</name>
    <dbReference type="NCBI Taxonomy" id="428564"/>
    <lineage>
        <taxon>Eukaryota</taxon>
        <taxon>Metazoa</taxon>
        <taxon>Ecdysozoa</taxon>
        <taxon>Arthropoda</taxon>
        <taxon>Hexapoda</taxon>
        <taxon>Insecta</taxon>
        <taxon>Pterygota</taxon>
        <taxon>Neoptera</taxon>
        <taxon>Paraneoptera</taxon>
        <taxon>Hemiptera</taxon>
        <taxon>Sternorrhyncha</taxon>
        <taxon>Psylloidea</taxon>
        <taxon>Psyllidae</taxon>
        <taxon>Psyllinae</taxon>
        <taxon>Cacopsylla</taxon>
    </lineage>
</organism>
<accession>A0A8D8LTS7</accession>